<reference evidence="2 3" key="1">
    <citation type="submission" date="2015-09" db="EMBL/GenBank/DDBJ databases">
        <authorList>
            <consortium name="Pathogen Informatics"/>
        </authorList>
    </citation>
    <scope>NUCLEOTIDE SEQUENCE [LARGE SCALE GENOMIC DNA]</scope>
    <source>
        <strain evidence="2 3">2789STDY5608854</strain>
    </source>
</reference>
<evidence type="ECO:0000256" key="1">
    <source>
        <dbReference type="SAM" id="MobiDB-lite"/>
    </source>
</evidence>
<proteinExistence type="predicted"/>
<feature type="region of interest" description="Disordered" evidence="1">
    <location>
        <begin position="1"/>
        <end position="73"/>
    </location>
</feature>
<evidence type="ECO:0000313" key="3">
    <source>
        <dbReference type="Proteomes" id="UP000095746"/>
    </source>
</evidence>
<protein>
    <submittedName>
        <fullName evidence="2">Uncharacterized protein</fullName>
    </submittedName>
</protein>
<dbReference type="Proteomes" id="UP000095746">
    <property type="component" value="Unassembled WGS sequence"/>
</dbReference>
<name>A0A174SKC2_FLAPL</name>
<accession>A0A174SKC2</accession>
<feature type="compositionally biased region" description="Polar residues" evidence="1">
    <location>
        <begin position="11"/>
        <end position="24"/>
    </location>
</feature>
<organism evidence="2 3">
    <name type="scientific">Flavonifractor plautii</name>
    <name type="common">Fusobacterium plautii</name>
    <dbReference type="NCBI Taxonomy" id="292800"/>
    <lineage>
        <taxon>Bacteria</taxon>
        <taxon>Bacillati</taxon>
        <taxon>Bacillota</taxon>
        <taxon>Clostridia</taxon>
        <taxon>Eubacteriales</taxon>
        <taxon>Oscillospiraceae</taxon>
        <taxon>Flavonifractor</taxon>
    </lineage>
</organism>
<gene>
    <name evidence="2" type="ORF">ERS852411_03813</name>
</gene>
<sequence length="73" mass="8211">MLWSTPPLHSLSRTAAESPGTSRATRMASEESCRRFRTSPSRTTPLPQMPMRCPPRTVKKPLRTRSSAVWVEA</sequence>
<evidence type="ECO:0000313" key="2">
    <source>
        <dbReference type="EMBL" id="CUP96791.1"/>
    </source>
</evidence>
<dbReference type="EMBL" id="CYZT01000593">
    <property type="protein sequence ID" value="CUP96791.1"/>
    <property type="molecule type" value="Genomic_DNA"/>
</dbReference>
<dbReference type="AlphaFoldDB" id="A0A174SKC2"/>